<dbReference type="EMBL" id="LR797196">
    <property type="protein sequence ID" value="CAB4193369.1"/>
    <property type="molecule type" value="Genomic_DNA"/>
</dbReference>
<gene>
    <name evidence="3" type="ORF">UFOVP1034_79</name>
    <name evidence="4" type="ORF">UFOVP1177_79</name>
    <name evidence="5" type="ORF">UFOVP1243_66</name>
    <name evidence="6" type="ORF">UFOVP1581_79</name>
    <name evidence="1" type="ORF">UFOVP854_79</name>
    <name evidence="2" type="ORF">UFOVP964_79</name>
</gene>
<proteinExistence type="predicted"/>
<dbReference type="EMBL" id="LR798433">
    <property type="protein sequence ID" value="CAB5231409.1"/>
    <property type="molecule type" value="Genomic_DNA"/>
</dbReference>
<evidence type="ECO:0000313" key="1">
    <source>
        <dbReference type="EMBL" id="CAB4166980.1"/>
    </source>
</evidence>
<evidence type="ECO:0000313" key="4">
    <source>
        <dbReference type="EMBL" id="CAB4189123.1"/>
    </source>
</evidence>
<evidence type="ECO:0000313" key="3">
    <source>
        <dbReference type="EMBL" id="CAB4179354.1"/>
    </source>
</evidence>
<dbReference type="EMBL" id="LR797132">
    <property type="protein sequence ID" value="CAB4189123.1"/>
    <property type="molecule type" value="Genomic_DNA"/>
</dbReference>
<reference evidence="4" key="1">
    <citation type="submission" date="2020-05" db="EMBL/GenBank/DDBJ databases">
        <authorList>
            <person name="Chiriac C."/>
            <person name="Salcher M."/>
            <person name="Ghai R."/>
            <person name="Kavagutti S V."/>
        </authorList>
    </citation>
    <scope>NUCLEOTIDE SEQUENCE</scope>
</reference>
<dbReference type="EMBL" id="LR796924">
    <property type="protein sequence ID" value="CAB4174738.1"/>
    <property type="molecule type" value="Genomic_DNA"/>
</dbReference>
<name>A0A6J5QXD2_9CAUD</name>
<accession>A0A6J5QXD2</accession>
<organism evidence="4">
    <name type="scientific">uncultured Caudovirales phage</name>
    <dbReference type="NCBI Taxonomy" id="2100421"/>
    <lineage>
        <taxon>Viruses</taxon>
        <taxon>Duplodnaviria</taxon>
        <taxon>Heunggongvirae</taxon>
        <taxon>Uroviricota</taxon>
        <taxon>Caudoviricetes</taxon>
        <taxon>Peduoviridae</taxon>
        <taxon>Maltschvirus</taxon>
        <taxon>Maltschvirus maltsch</taxon>
    </lineage>
</organism>
<evidence type="ECO:0000313" key="5">
    <source>
        <dbReference type="EMBL" id="CAB4193369.1"/>
    </source>
</evidence>
<evidence type="ECO:0000313" key="6">
    <source>
        <dbReference type="EMBL" id="CAB5231409.1"/>
    </source>
</evidence>
<sequence length="162" mass="18391">MNILVSLDGVLSSESGEPIRAGVALYYALNINNRVALMTSRGEEDAKHWLQSHGIINYDDLIDDSFVLEGEDLKKRQFVVSRSRAPIEMYVDSDPTMCAWVFEQQRVPALLFSHPGFAIVENRPDAPKKVRRWSDIEASITRVNISRSEQAQKPKEAELWSD</sequence>
<dbReference type="EMBL" id="LR796798">
    <property type="protein sequence ID" value="CAB4166980.1"/>
    <property type="molecule type" value="Genomic_DNA"/>
</dbReference>
<evidence type="ECO:0000313" key="2">
    <source>
        <dbReference type="EMBL" id="CAB4174738.1"/>
    </source>
</evidence>
<dbReference type="EMBL" id="LR796979">
    <property type="protein sequence ID" value="CAB4179354.1"/>
    <property type="molecule type" value="Genomic_DNA"/>
</dbReference>
<protein>
    <submittedName>
        <fullName evidence="4">Uncharacterized protein</fullName>
    </submittedName>
</protein>